<comment type="caution">
    <text evidence="2">The sequence shown here is derived from an EMBL/GenBank/DDBJ whole genome shotgun (WGS) entry which is preliminary data.</text>
</comment>
<dbReference type="SUPFAM" id="SSF52540">
    <property type="entry name" value="P-loop containing nucleoside triphosphate hydrolases"/>
    <property type="match status" value="1"/>
</dbReference>
<sequence length="897" mass="100110">MRSSTMASKSQRQKGHDGVPSRLDVAIQLLSGAKDACGAAPAQIVLGSAYVLLAAIKDNVGNKQAFIDLGLFCAKVCGALNRGLNGEKPHELNESAHEAIGKLRETLAEIQSKVTKKGKQNWASRFLTAKGDKDAIASWKRDLVMVLHVFNTELAIGSSVAPGDIYDELDELANGEGARRQCLLTQARSAMTNAMATTFVCFQGIPLGELPPPAPKALLGRNDLIEEIVGRAEKLESIALIGAGGIGKTAIALAVLHDDRIKRRFGGNRRFIRCDEFLASRANFLAQLSKVVGSCIKNPEDLTQLRPLLSSKAMILFLDNAESILDPRGTEAQEIYTVVEELSQFSNICLGITSRFSTVPPLCKRLEIPTLSMEAACDIFYSTSGEEKRSTIIDDLLQSLDFHTLSIKLLATATSHNMWDPDRLSREWGARHAQGLRTDGYKSLATTIELSLASPTFQNLGSDAREILGVVAFFPQGIDENNLNWLFPTISNRRDIFDTFCILALTSRTNGFITMLAPIREYLLPKNPKSSPLLCAARDGYFTRLSVDVHPEKPGFGEARWIVSEDVNVEHLLNVFISIDPDWDEVWDACFRFIQHLVWLKPRKIVLGPKVEGLPDNHHSKPRCLFELSQLFERLGNWAEAKQLSNHTLELERRRGDHSRAAETLRFLCNANRMLGHREEGIRRGKEAIEIHKRLYDTIGQADCWNYLGMALFENGQLDAAEDAASRALNLVSEKSQGSLVCKSHQLFGFVYDSKGEREKAIHHLETSLKIASAFDRHDYLFWIHWSLVEVFCNQGRLDDANTHAEQLKLRAADNLYHLGCAMKMRAIIWYQQRRFEEAKSEALCALEILDNLGAAMQVTSCRSDLQLIELAMESDSTKVQCLWTPIKCLKGFFSRR</sequence>
<evidence type="ECO:0000313" key="2">
    <source>
        <dbReference type="EMBL" id="KAF9791096.1"/>
    </source>
</evidence>
<evidence type="ECO:0000256" key="1">
    <source>
        <dbReference type="PROSITE-ProRule" id="PRU00339"/>
    </source>
</evidence>
<dbReference type="Gene3D" id="3.40.50.300">
    <property type="entry name" value="P-loop containing nucleotide triphosphate hydrolases"/>
    <property type="match status" value="1"/>
</dbReference>
<dbReference type="InterPro" id="IPR019734">
    <property type="entry name" value="TPR_rpt"/>
</dbReference>
<protein>
    <recommendedName>
        <fullName evidence="4">AAA+ ATPase domain-containing protein</fullName>
    </recommendedName>
</protein>
<dbReference type="Gene3D" id="1.20.930.20">
    <property type="entry name" value="Adaptor protein Cbl, N-terminal domain"/>
    <property type="match status" value="1"/>
</dbReference>
<dbReference type="Gene3D" id="1.25.40.10">
    <property type="entry name" value="Tetratricopeptide repeat domain"/>
    <property type="match status" value="2"/>
</dbReference>
<dbReference type="GO" id="GO:0007166">
    <property type="term" value="P:cell surface receptor signaling pathway"/>
    <property type="evidence" value="ECO:0007669"/>
    <property type="project" value="InterPro"/>
</dbReference>
<dbReference type="Proteomes" id="UP000736335">
    <property type="component" value="Unassembled WGS sequence"/>
</dbReference>
<dbReference type="InterPro" id="IPR011990">
    <property type="entry name" value="TPR-like_helical_dom_sf"/>
</dbReference>
<dbReference type="CDD" id="cd21037">
    <property type="entry name" value="MLKL_NTD"/>
    <property type="match status" value="1"/>
</dbReference>
<dbReference type="PANTHER" id="PTHR47691:SF3">
    <property type="entry name" value="HTH-TYPE TRANSCRIPTIONAL REGULATOR RV0890C-RELATED"/>
    <property type="match status" value="1"/>
</dbReference>
<gene>
    <name evidence="2" type="ORF">BJ322DRAFT_425458</name>
</gene>
<name>A0A9P6HPT5_9AGAM</name>
<reference evidence="2" key="2">
    <citation type="submission" date="2020-11" db="EMBL/GenBank/DDBJ databases">
        <authorList>
            <consortium name="DOE Joint Genome Institute"/>
            <person name="Kuo A."/>
            <person name="Miyauchi S."/>
            <person name="Kiss E."/>
            <person name="Drula E."/>
            <person name="Kohler A."/>
            <person name="Sanchez-Garcia M."/>
            <person name="Andreopoulos B."/>
            <person name="Barry K.W."/>
            <person name="Bonito G."/>
            <person name="Buee M."/>
            <person name="Carver A."/>
            <person name="Chen C."/>
            <person name="Cichocki N."/>
            <person name="Clum A."/>
            <person name="Culley D."/>
            <person name="Crous P.W."/>
            <person name="Fauchery L."/>
            <person name="Girlanda M."/>
            <person name="Hayes R."/>
            <person name="Keri Z."/>
            <person name="Labutti K."/>
            <person name="Lipzen A."/>
            <person name="Lombard V."/>
            <person name="Magnuson J."/>
            <person name="Maillard F."/>
            <person name="Morin E."/>
            <person name="Murat C."/>
            <person name="Nolan M."/>
            <person name="Ohm R."/>
            <person name="Pangilinan J."/>
            <person name="Pereira M."/>
            <person name="Perotto S."/>
            <person name="Peter M."/>
            <person name="Riley R."/>
            <person name="Sitrit Y."/>
            <person name="Stielow B."/>
            <person name="Szollosi G."/>
            <person name="Zifcakova L."/>
            <person name="Stursova M."/>
            <person name="Spatafora J.W."/>
            <person name="Tedersoo L."/>
            <person name="Vaario L.-M."/>
            <person name="Yamada A."/>
            <person name="Yan M."/>
            <person name="Wang P."/>
            <person name="Xu J."/>
            <person name="Bruns T."/>
            <person name="Baldrian P."/>
            <person name="Vilgalys R."/>
            <person name="Henrissat B."/>
            <person name="Grigoriev I.V."/>
            <person name="Hibbett D."/>
            <person name="Nagy L.G."/>
            <person name="Martin F.M."/>
        </authorList>
    </citation>
    <scope>NUCLEOTIDE SEQUENCE</scope>
    <source>
        <strain evidence="2">UH-Tt-Lm1</strain>
    </source>
</reference>
<evidence type="ECO:0008006" key="4">
    <source>
        <dbReference type="Google" id="ProtNLM"/>
    </source>
</evidence>
<dbReference type="PANTHER" id="PTHR47691">
    <property type="entry name" value="REGULATOR-RELATED"/>
    <property type="match status" value="1"/>
</dbReference>
<keyword evidence="3" id="KW-1185">Reference proteome</keyword>
<dbReference type="OrthoDB" id="5986190at2759"/>
<proteinExistence type="predicted"/>
<dbReference type="InterPro" id="IPR036537">
    <property type="entry name" value="Adaptor_Cbl_N_dom_sf"/>
</dbReference>
<reference evidence="2" key="1">
    <citation type="journal article" date="2020" name="Nat. Commun.">
        <title>Large-scale genome sequencing of mycorrhizal fungi provides insights into the early evolution of symbiotic traits.</title>
        <authorList>
            <person name="Miyauchi S."/>
            <person name="Kiss E."/>
            <person name="Kuo A."/>
            <person name="Drula E."/>
            <person name="Kohler A."/>
            <person name="Sanchez-Garcia M."/>
            <person name="Morin E."/>
            <person name="Andreopoulos B."/>
            <person name="Barry K.W."/>
            <person name="Bonito G."/>
            <person name="Buee M."/>
            <person name="Carver A."/>
            <person name="Chen C."/>
            <person name="Cichocki N."/>
            <person name="Clum A."/>
            <person name="Culley D."/>
            <person name="Crous P.W."/>
            <person name="Fauchery L."/>
            <person name="Girlanda M."/>
            <person name="Hayes R.D."/>
            <person name="Keri Z."/>
            <person name="LaButti K."/>
            <person name="Lipzen A."/>
            <person name="Lombard V."/>
            <person name="Magnuson J."/>
            <person name="Maillard F."/>
            <person name="Murat C."/>
            <person name="Nolan M."/>
            <person name="Ohm R.A."/>
            <person name="Pangilinan J."/>
            <person name="Pereira M.F."/>
            <person name="Perotto S."/>
            <person name="Peter M."/>
            <person name="Pfister S."/>
            <person name="Riley R."/>
            <person name="Sitrit Y."/>
            <person name="Stielow J.B."/>
            <person name="Szollosi G."/>
            <person name="Zifcakova L."/>
            <person name="Stursova M."/>
            <person name="Spatafora J.W."/>
            <person name="Tedersoo L."/>
            <person name="Vaario L.M."/>
            <person name="Yamada A."/>
            <person name="Yan M."/>
            <person name="Wang P."/>
            <person name="Xu J."/>
            <person name="Bruns T."/>
            <person name="Baldrian P."/>
            <person name="Vilgalys R."/>
            <person name="Dunand C."/>
            <person name="Henrissat B."/>
            <person name="Grigoriev I.V."/>
            <person name="Hibbett D."/>
            <person name="Nagy L.G."/>
            <person name="Martin F.M."/>
        </authorList>
    </citation>
    <scope>NUCLEOTIDE SEQUENCE</scope>
    <source>
        <strain evidence="2">UH-Tt-Lm1</strain>
    </source>
</reference>
<feature type="repeat" description="TPR" evidence="1">
    <location>
        <begin position="702"/>
        <end position="735"/>
    </location>
</feature>
<dbReference type="InterPro" id="IPR059179">
    <property type="entry name" value="MLKL-like_MCAfunc"/>
</dbReference>
<dbReference type="AlphaFoldDB" id="A0A9P6HPT5"/>
<dbReference type="EMBL" id="WIUZ02000002">
    <property type="protein sequence ID" value="KAF9791096.1"/>
    <property type="molecule type" value="Genomic_DNA"/>
</dbReference>
<accession>A0A9P6HPT5</accession>
<keyword evidence="1" id="KW-0802">TPR repeat</keyword>
<dbReference type="PROSITE" id="PS50005">
    <property type="entry name" value="TPR"/>
    <property type="match status" value="1"/>
</dbReference>
<organism evidence="2 3">
    <name type="scientific">Thelephora terrestris</name>
    <dbReference type="NCBI Taxonomy" id="56493"/>
    <lineage>
        <taxon>Eukaryota</taxon>
        <taxon>Fungi</taxon>
        <taxon>Dikarya</taxon>
        <taxon>Basidiomycota</taxon>
        <taxon>Agaricomycotina</taxon>
        <taxon>Agaricomycetes</taxon>
        <taxon>Thelephorales</taxon>
        <taxon>Thelephoraceae</taxon>
        <taxon>Thelephora</taxon>
    </lineage>
</organism>
<evidence type="ECO:0000313" key="3">
    <source>
        <dbReference type="Proteomes" id="UP000736335"/>
    </source>
</evidence>
<dbReference type="InterPro" id="IPR027417">
    <property type="entry name" value="P-loop_NTPase"/>
</dbReference>
<dbReference type="SUPFAM" id="SSF48452">
    <property type="entry name" value="TPR-like"/>
    <property type="match status" value="1"/>
</dbReference>
<dbReference type="SMART" id="SM00028">
    <property type="entry name" value="TPR"/>
    <property type="match status" value="4"/>
</dbReference>